<dbReference type="Gene3D" id="3.30.70.240">
    <property type="match status" value="1"/>
</dbReference>
<gene>
    <name evidence="4" type="ORF">BBC0122_023010</name>
</gene>
<dbReference type="PANTHER" id="PTHR16301:SF20">
    <property type="entry name" value="IMPACT FAMILY MEMBER YIGZ"/>
    <property type="match status" value="1"/>
</dbReference>
<organism evidence="4 5">
    <name type="scientific">Bartonella choladocola</name>
    <dbReference type="NCBI Taxonomy" id="2750995"/>
    <lineage>
        <taxon>Bacteria</taxon>
        <taxon>Pseudomonadati</taxon>
        <taxon>Pseudomonadota</taxon>
        <taxon>Alphaproteobacteria</taxon>
        <taxon>Hyphomicrobiales</taxon>
        <taxon>Bartonellaceae</taxon>
        <taxon>Bartonella</taxon>
    </lineage>
</organism>
<dbReference type="SUPFAM" id="SSF54980">
    <property type="entry name" value="EF-G C-terminal domain-like"/>
    <property type="match status" value="1"/>
</dbReference>
<dbReference type="EMBL" id="CP015625">
    <property type="protein sequence ID" value="AQT48370.1"/>
    <property type="molecule type" value="Genomic_DNA"/>
</dbReference>
<feature type="domain" description="Impact N-terminal" evidence="2">
    <location>
        <begin position="16"/>
        <end position="116"/>
    </location>
</feature>
<dbReference type="Proteomes" id="UP000189632">
    <property type="component" value="Chromosome"/>
</dbReference>
<evidence type="ECO:0000259" key="2">
    <source>
        <dbReference type="Pfam" id="PF01205"/>
    </source>
</evidence>
<dbReference type="STRING" id="1686310.BBC0244_021630"/>
<dbReference type="InterPro" id="IPR015269">
    <property type="entry name" value="UPF0029_Impact_C"/>
</dbReference>
<dbReference type="AlphaFoldDB" id="A0A1U9MKV9"/>
<dbReference type="GO" id="GO:0005737">
    <property type="term" value="C:cytoplasm"/>
    <property type="evidence" value="ECO:0007669"/>
    <property type="project" value="TreeGrafter"/>
</dbReference>
<name>A0A1U9MKV9_9HYPH</name>
<evidence type="ECO:0000313" key="5">
    <source>
        <dbReference type="Proteomes" id="UP000189632"/>
    </source>
</evidence>
<feature type="domain" description="UPF0029" evidence="3">
    <location>
        <begin position="133"/>
        <end position="188"/>
    </location>
</feature>
<comment type="similarity">
    <text evidence="1">Belongs to the IMPACT family.</text>
</comment>
<evidence type="ECO:0000259" key="3">
    <source>
        <dbReference type="Pfam" id="PF09186"/>
    </source>
</evidence>
<reference evidence="4 5" key="1">
    <citation type="submission" date="2016-11" db="EMBL/GenBank/DDBJ databases">
        <title>Comparative genomics of Bartonella apis.</title>
        <authorList>
            <person name="Engel P."/>
        </authorList>
    </citation>
    <scope>NUCLEOTIDE SEQUENCE [LARGE SCALE GENOMIC DNA]</scope>
    <source>
        <strain evidence="4 5">BBC0122</strain>
    </source>
</reference>
<dbReference type="InterPro" id="IPR035647">
    <property type="entry name" value="EFG_III/V"/>
</dbReference>
<dbReference type="InterPro" id="IPR036956">
    <property type="entry name" value="Impact_N_sf"/>
</dbReference>
<keyword evidence="5" id="KW-1185">Reference proteome</keyword>
<dbReference type="Pfam" id="PF01205">
    <property type="entry name" value="Impact_N"/>
    <property type="match status" value="1"/>
</dbReference>
<dbReference type="OrthoDB" id="9813771at2"/>
<dbReference type="InterPro" id="IPR001498">
    <property type="entry name" value="Impact_N"/>
</dbReference>
<dbReference type="Gene3D" id="3.30.230.30">
    <property type="entry name" value="Impact, N-terminal domain"/>
    <property type="match status" value="1"/>
</dbReference>
<dbReference type="GO" id="GO:0032561">
    <property type="term" value="F:guanyl ribonucleotide binding"/>
    <property type="evidence" value="ECO:0007669"/>
    <property type="project" value="UniProtKB-ARBA"/>
</dbReference>
<dbReference type="KEGG" id="bapi:BBC0122_023010"/>
<sequence length="202" mass="22872">MAFTLASATELLEEIKKSRFLTRAFPINSVEQAEEIIETVRKEEATHHCYAWKFHQNYRFNDDGEPTGTAGKPILNAIEGRNCDCVLVIVTRWFGGVKLGTGGLVRAYGGGAARALQNAELVELVDWQNLTFHCPFNLLPIIENEVQNFLAQIENRHFDDSGCELTLRLPKAEQQNFIDWLKDKSSGKILIDRENSHSDMSF</sequence>
<evidence type="ECO:0000313" key="4">
    <source>
        <dbReference type="EMBL" id="AQT48370.1"/>
    </source>
</evidence>
<dbReference type="GO" id="GO:0017111">
    <property type="term" value="F:ribonucleoside triphosphate phosphatase activity"/>
    <property type="evidence" value="ECO:0007669"/>
    <property type="project" value="UniProtKB-ARBA"/>
</dbReference>
<dbReference type="InterPro" id="IPR023582">
    <property type="entry name" value="Impact"/>
</dbReference>
<evidence type="ECO:0000256" key="1">
    <source>
        <dbReference type="ARBA" id="ARBA00007665"/>
    </source>
</evidence>
<protein>
    <submittedName>
        <fullName evidence="4">Uncharacterized protein, YigZ family</fullName>
    </submittedName>
</protein>
<dbReference type="SUPFAM" id="SSF54211">
    <property type="entry name" value="Ribosomal protein S5 domain 2-like"/>
    <property type="match status" value="1"/>
</dbReference>
<dbReference type="RefSeq" id="WP_077994042.1">
    <property type="nucleotide sequence ID" value="NZ_CP015625.1"/>
</dbReference>
<dbReference type="InterPro" id="IPR020568">
    <property type="entry name" value="Ribosomal_Su5_D2-typ_SF"/>
</dbReference>
<dbReference type="Pfam" id="PF09186">
    <property type="entry name" value="DUF1949"/>
    <property type="match status" value="1"/>
</dbReference>
<proteinExistence type="inferred from homology"/>
<dbReference type="PANTHER" id="PTHR16301">
    <property type="entry name" value="IMPACT-RELATED"/>
    <property type="match status" value="1"/>
</dbReference>
<dbReference type="GO" id="GO:0006446">
    <property type="term" value="P:regulation of translational initiation"/>
    <property type="evidence" value="ECO:0007669"/>
    <property type="project" value="TreeGrafter"/>
</dbReference>
<accession>A0A1U9MKV9</accession>